<dbReference type="EMBL" id="QNUK01001529">
    <property type="protein sequence ID" value="KAF5880244.1"/>
    <property type="molecule type" value="Genomic_DNA"/>
</dbReference>
<organism evidence="2 3">
    <name type="scientific">Clarias magur</name>
    <name type="common">Asian catfish</name>
    <name type="synonym">Macropteronotus magur</name>
    <dbReference type="NCBI Taxonomy" id="1594786"/>
    <lineage>
        <taxon>Eukaryota</taxon>
        <taxon>Metazoa</taxon>
        <taxon>Chordata</taxon>
        <taxon>Craniata</taxon>
        <taxon>Vertebrata</taxon>
        <taxon>Euteleostomi</taxon>
        <taxon>Actinopterygii</taxon>
        <taxon>Neopterygii</taxon>
        <taxon>Teleostei</taxon>
        <taxon>Ostariophysi</taxon>
        <taxon>Siluriformes</taxon>
        <taxon>Clariidae</taxon>
        <taxon>Clarias</taxon>
    </lineage>
</organism>
<keyword evidence="3" id="KW-1185">Reference proteome</keyword>
<feature type="compositionally biased region" description="Basic and acidic residues" evidence="1">
    <location>
        <begin position="15"/>
        <end position="42"/>
    </location>
</feature>
<dbReference type="Proteomes" id="UP000727407">
    <property type="component" value="Unassembled WGS sequence"/>
</dbReference>
<proteinExistence type="predicted"/>
<accession>A0A8J4TYG1</accession>
<feature type="non-terminal residue" evidence="2">
    <location>
        <position position="52"/>
    </location>
</feature>
<reference evidence="2" key="1">
    <citation type="submission" date="2020-07" db="EMBL/GenBank/DDBJ databases">
        <title>Clarias magur genome sequencing, assembly and annotation.</title>
        <authorList>
            <person name="Kushwaha B."/>
            <person name="Kumar R."/>
            <person name="Das P."/>
            <person name="Joshi C.G."/>
            <person name="Kumar D."/>
            <person name="Nagpure N.S."/>
            <person name="Pandey M."/>
            <person name="Agarwal S."/>
            <person name="Srivastava S."/>
            <person name="Singh M."/>
            <person name="Sahoo L."/>
            <person name="Jayasankar P."/>
            <person name="Meher P.K."/>
            <person name="Koringa P.G."/>
            <person name="Iquebal M.A."/>
            <person name="Das S.P."/>
            <person name="Bit A."/>
            <person name="Patnaik S."/>
            <person name="Patel N."/>
            <person name="Shah T.M."/>
            <person name="Hinsu A."/>
            <person name="Jena J.K."/>
        </authorList>
    </citation>
    <scope>NUCLEOTIDE SEQUENCE</scope>
    <source>
        <strain evidence="2">CIFAMagur01</strain>
        <tissue evidence="2">Testis</tissue>
    </source>
</reference>
<dbReference type="AlphaFoldDB" id="A0A8J4TYG1"/>
<evidence type="ECO:0000313" key="3">
    <source>
        <dbReference type="Proteomes" id="UP000727407"/>
    </source>
</evidence>
<protein>
    <submittedName>
        <fullName evidence="2">Antigen like protein</fullName>
    </submittedName>
</protein>
<evidence type="ECO:0000313" key="2">
    <source>
        <dbReference type="EMBL" id="KAF5880244.1"/>
    </source>
</evidence>
<name>A0A8J4TYG1_CLAMG</name>
<evidence type="ECO:0000256" key="1">
    <source>
        <dbReference type="SAM" id="MobiDB-lite"/>
    </source>
</evidence>
<sequence length="52" mass="5983">MAMIEETYANAEVTENNRADSSDSDHSYEDIDVNEDKLEIQRPRSFKQSESS</sequence>
<comment type="caution">
    <text evidence="2">The sequence shown here is derived from an EMBL/GenBank/DDBJ whole genome shotgun (WGS) entry which is preliminary data.</text>
</comment>
<gene>
    <name evidence="2" type="ORF">DAT39_023255</name>
</gene>
<feature type="region of interest" description="Disordered" evidence="1">
    <location>
        <begin position="1"/>
        <end position="52"/>
    </location>
</feature>